<dbReference type="HOGENOM" id="CLU_046006_4_3_1"/>
<accession>A7RFS1</accession>
<dbReference type="eggNOG" id="ENOG502S0RY">
    <property type="taxonomic scope" value="Eukaryota"/>
</dbReference>
<feature type="domain" description="VOC" evidence="3">
    <location>
        <begin position="13"/>
        <end position="133"/>
    </location>
</feature>
<dbReference type="InterPro" id="IPR004360">
    <property type="entry name" value="Glyas_Fos-R_dOase_dom"/>
</dbReference>
<evidence type="ECO:0000259" key="3">
    <source>
        <dbReference type="PROSITE" id="PS51819"/>
    </source>
</evidence>
<dbReference type="InterPro" id="IPR029068">
    <property type="entry name" value="Glyas_Bleomycin-R_OHBP_Dase"/>
</dbReference>
<comment type="similarity">
    <text evidence="1">Belongs to the glyoxalase I family.</text>
</comment>
<protein>
    <recommendedName>
        <fullName evidence="2">Glyoxalase domain-containing protein 5</fullName>
    </recommendedName>
</protein>
<organism evidence="4 5">
    <name type="scientific">Nematostella vectensis</name>
    <name type="common">Starlet sea anemone</name>
    <dbReference type="NCBI Taxonomy" id="45351"/>
    <lineage>
        <taxon>Eukaryota</taxon>
        <taxon>Metazoa</taxon>
        <taxon>Cnidaria</taxon>
        <taxon>Anthozoa</taxon>
        <taxon>Hexacorallia</taxon>
        <taxon>Actiniaria</taxon>
        <taxon>Edwardsiidae</taxon>
        <taxon>Nematostella</taxon>
    </lineage>
</organism>
<evidence type="ECO:0000256" key="1">
    <source>
        <dbReference type="ARBA" id="ARBA00010363"/>
    </source>
</evidence>
<dbReference type="SUPFAM" id="SSF54593">
    <property type="entry name" value="Glyoxalase/Bleomycin resistance protein/Dihydroxybiphenyl dioxygenase"/>
    <property type="match status" value="1"/>
</dbReference>
<evidence type="ECO:0000313" key="5">
    <source>
        <dbReference type="Proteomes" id="UP000001593"/>
    </source>
</evidence>
<dbReference type="Pfam" id="PF00903">
    <property type="entry name" value="Glyoxalase"/>
    <property type="match status" value="1"/>
</dbReference>
<sequence>MASPKIAPFLIKRIDHLVLTVQNISKTVSFYNKVLGMEEVSFGQGRKALAFGNQKFNLHQKEAEFEPKTLAPTPGAIDICLITEAPIATVQEHIESCGVPVEVGPVKRTGAQGLIVSIYFRDPDCNLVEVSNYL</sequence>
<dbReference type="OMA" id="FGTHKIN"/>
<dbReference type="PROSITE" id="PS51819">
    <property type="entry name" value="VOC"/>
    <property type="match status" value="1"/>
</dbReference>
<gene>
    <name evidence="4" type="ORF">NEMVEDRAFT_v1g227875</name>
</gene>
<dbReference type="PANTHER" id="PTHR21366:SF14">
    <property type="entry name" value="GLYOXALASE DOMAIN-CONTAINING PROTEIN 5"/>
    <property type="match status" value="1"/>
</dbReference>
<dbReference type="PANTHER" id="PTHR21366">
    <property type="entry name" value="GLYOXALASE FAMILY PROTEIN"/>
    <property type="match status" value="1"/>
</dbReference>
<dbReference type="InterPro" id="IPR050383">
    <property type="entry name" value="GlyoxalaseI/FosfomycinResist"/>
</dbReference>
<dbReference type="KEGG" id="nve:5521951"/>
<dbReference type="InParanoid" id="A7RFS1"/>
<dbReference type="Gene3D" id="3.10.180.10">
    <property type="entry name" value="2,3-Dihydroxybiphenyl 1,2-Dioxygenase, domain 1"/>
    <property type="match status" value="1"/>
</dbReference>
<dbReference type="PhylomeDB" id="A7RFS1"/>
<dbReference type="InterPro" id="IPR037523">
    <property type="entry name" value="VOC_core"/>
</dbReference>
<dbReference type="AlphaFoldDB" id="A7RFS1"/>
<reference evidence="4 5" key="1">
    <citation type="journal article" date="2007" name="Science">
        <title>Sea anemone genome reveals ancestral eumetazoan gene repertoire and genomic organization.</title>
        <authorList>
            <person name="Putnam N.H."/>
            <person name="Srivastava M."/>
            <person name="Hellsten U."/>
            <person name="Dirks B."/>
            <person name="Chapman J."/>
            <person name="Salamov A."/>
            <person name="Terry A."/>
            <person name="Shapiro H."/>
            <person name="Lindquist E."/>
            <person name="Kapitonov V.V."/>
            <person name="Jurka J."/>
            <person name="Genikhovich G."/>
            <person name="Grigoriev I.V."/>
            <person name="Lucas S.M."/>
            <person name="Steele R.E."/>
            <person name="Finnerty J.R."/>
            <person name="Technau U."/>
            <person name="Martindale M.Q."/>
            <person name="Rokhsar D.S."/>
        </authorList>
    </citation>
    <scope>NUCLEOTIDE SEQUENCE [LARGE SCALE GENOMIC DNA]</scope>
    <source>
        <strain evidence="5">CH2 X CH6</strain>
    </source>
</reference>
<keyword evidence="5" id="KW-1185">Reference proteome</keyword>
<evidence type="ECO:0000256" key="2">
    <source>
        <dbReference type="ARBA" id="ARBA00040140"/>
    </source>
</evidence>
<dbReference type="STRING" id="45351.A7RFS1"/>
<evidence type="ECO:0000313" key="4">
    <source>
        <dbReference type="EMBL" id="EDO49769.1"/>
    </source>
</evidence>
<name>A7RFS1_NEMVE</name>
<dbReference type="CDD" id="cd07253">
    <property type="entry name" value="GLOD5"/>
    <property type="match status" value="1"/>
</dbReference>
<dbReference type="Proteomes" id="UP000001593">
    <property type="component" value="Unassembled WGS sequence"/>
</dbReference>
<proteinExistence type="inferred from homology"/>
<dbReference type="EMBL" id="DS469508">
    <property type="protein sequence ID" value="EDO49769.1"/>
    <property type="molecule type" value="Genomic_DNA"/>
</dbReference>